<dbReference type="PROSITE" id="PS50850">
    <property type="entry name" value="MFS"/>
    <property type="match status" value="1"/>
</dbReference>
<feature type="transmembrane region" description="Helical" evidence="5">
    <location>
        <begin position="174"/>
        <end position="194"/>
    </location>
</feature>
<feature type="transmembrane region" description="Helical" evidence="5">
    <location>
        <begin position="380"/>
        <end position="400"/>
    </location>
</feature>
<dbReference type="PANTHER" id="PTHR23531:SF1">
    <property type="entry name" value="QUINOLENE RESISTANCE PROTEIN NORA"/>
    <property type="match status" value="1"/>
</dbReference>
<feature type="transmembrane region" description="Helical" evidence="5">
    <location>
        <begin position="261"/>
        <end position="281"/>
    </location>
</feature>
<dbReference type="InterPro" id="IPR052714">
    <property type="entry name" value="MFS_Exporter"/>
</dbReference>
<name>A0ABX2CVM0_9CYAN</name>
<sequence length="425" mass="45317">MHSDNLKGISILNIFRDIDPQPRRGLLTLFTAGLLFWSSLASLLPTLPLYVQSVGGTKQQIGFVMGAFAIGLLLSRPQLGKIADSRGRKQVLLLGAAVAAIAPMGYLLAQSIPLLLLIRVFHGISIAAFTTAYSALVTDLSPPGKRGELIGYMSLVNPIGLAVGPAIGGFVQAWVGYIPLFAMSAAFAATAIFFTCKIAEPNFVGLTKSDSLSEDKNSQKYWKMLWNPRVRIPALVLLVVGLVFGTLSTFMPLFIQETKANLNPGLFYSTAAIASFGIRLVTGRASDKYGRGLFISAGLICYAVSMLLLYFANNSSAFLIAALVEGCAGGMVLPMMVTLMSDRCKPHERGRLFSLCIGGFDLGIAIAGPTLGFVAEQVGYRNMFGFAAGLAGLALLIFITQSSKGLSNSMKFAIGRGKDIYALNQ</sequence>
<gene>
    <name evidence="7" type="primary">bcr_2</name>
    <name evidence="7" type="ORF">E5S67_02121</name>
</gene>
<evidence type="ECO:0000256" key="5">
    <source>
        <dbReference type="SAM" id="Phobius"/>
    </source>
</evidence>
<evidence type="ECO:0000256" key="3">
    <source>
        <dbReference type="ARBA" id="ARBA00022989"/>
    </source>
</evidence>
<evidence type="ECO:0000313" key="8">
    <source>
        <dbReference type="Proteomes" id="UP000702425"/>
    </source>
</evidence>
<comment type="caution">
    <text evidence="7">The sequence shown here is derived from an EMBL/GenBank/DDBJ whole genome shotgun (WGS) entry which is preliminary data.</text>
</comment>
<evidence type="ECO:0000256" key="4">
    <source>
        <dbReference type="ARBA" id="ARBA00023136"/>
    </source>
</evidence>
<evidence type="ECO:0000256" key="1">
    <source>
        <dbReference type="ARBA" id="ARBA00004651"/>
    </source>
</evidence>
<organism evidence="7 8">
    <name type="scientific">Microcoleus asticus IPMA8</name>
    <dbReference type="NCBI Taxonomy" id="2563858"/>
    <lineage>
        <taxon>Bacteria</taxon>
        <taxon>Bacillati</taxon>
        <taxon>Cyanobacteriota</taxon>
        <taxon>Cyanophyceae</taxon>
        <taxon>Oscillatoriophycideae</taxon>
        <taxon>Oscillatoriales</taxon>
        <taxon>Microcoleaceae</taxon>
        <taxon>Microcoleus</taxon>
        <taxon>Microcoleus asticus</taxon>
    </lineage>
</organism>
<feature type="domain" description="Major facilitator superfamily (MFS) profile" evidence="6">
    <location>
        <begin position="25"/>
        <end position="406"/>
    </location>
</feature>
<dbReference type="InterPro" id="IPR036259">
    <property type="entry name" value="MFS_trans_sf"/>
</dbReference>
<dbReference type="EMBL" id="SRRZ01000030">
    <property type="protein sequence ID" value="NQE34396.1"/>
    <property type="molecule type" value="Genomic_DNA"/>
</dbReference>
<keyword evidence="8" id="KW-1185">Reference proteome</keyword>
<feature type="transmembrane region" description="Helical" evidence="5">
    <location>
        <begin position="91"/>
        <end position="109"/>
    </location>
</feature>
<feature type="transmembrane region" description="Helical" evidence="5">
    <location>
        <begin position="149"/>
        <end position="168"/>
    </location>
</feature>
<reference evidence="7 8" key="1">
    <citation type="journal article" date="2020" name="Sci. Rep.">
        <title>A novel cyanobacterial geosmin producer, revising GeoA distribution and dispersion patterns in Bacteria.</title>
        <authorList>
            <person name="Churro C."/>
            <person name="Semedo-Aguiar A.P."/>
            <person name="Silva A.D."/>
            <person name="Pereira-Leal J.B."/>
            <person name="Leite R.B."/>
        </authorList>
    </citation>
    <scope>NUCLEOTIDE SEQUENCE [LARGE SCALE GENOMIC DNA]</scope>
    <source>
        <strain evidence="7 8">IPMA8</strain>
    </source>
</reference>
<keyword evidence="3 5" id="KW-1133">Transmembrane helix</keyword>
<evidence type="ECO:0000313" key="7">
    <source>
        <dbReference type="EMBL" id="NQE34396.1"/>
    </source>
</evidence>
<feature type="transmembrane region" description="Helical" evidence="5">
    <location>
        <begin position="318"/>
        <end position="340"/>
    </location>
</feature>
<dbReference type="Gene3D" id="1.20.1250.20">
    <property type="entry name" value="MFS general substrate transporter like domains"/>
    <property type="match status" value="2"/>
</dbReference>
<feature type="transmembrane region" description="Helical" evidence="5">
    <location>
        <begin position="293"/>
        <end position="312"/>
    </location>
</feature>
<dbReference type="InterPro" id="IPR011701">
    <property type="entry name" value="MFS"/>
</dbReference>
<dbReference type="CDD" id="cd17489">
    <property type="entry name" value="MFS_YfcJ_like"/>
    <property type="match status" value="1"/>
</dbReference>
<evidence type="ECO:0000259" key="6">
    <source>
        <dbReference type="PROSITE" id="PS50850"/>
    </source>
</evidence>
<dbReference type="SUPFAM" id="SSF103473">
    <property type="entry name" value="MFS general substrate transporter"/>
    <property type="match status" value="1"/>
</dbReference>
<proteinExistence type="predicted"/>
<dbReference type="InterPro" id="IPR020846">
    <property type="entry name" value="MFS_dom"/>
</dbReference>
<keyword evidence="4 5" id="KW-0472">Membrane</keyword>
<dbReference type="Proteomes" id="UP000702425">
    <property type="component" value="Unassembled WGS sequence"/>
</dbReference>
<feature type="transmembrane region" description="Helical" evidence="5">
    <location>
        <begin position="115"/>
        <end position="137"/>
    </location>
</feature>
<feature type="transmembrane region" description="Helical" evidence="5">
    <location>
        <begin position="352"/>
        <end position="374"/>
    </location>
</feature>
<accession>A0ABX2CVM0</accession>
<feature type="transmembrane region" description="Helical" evidence="5">
    <location>
        <begin position="26"/>
        <end position="49"/>
    </location>
</feature>
<comment type="subcellular location">
    <subcellularLocation>
        <location evidence="1">Cell membrane</location>
        <topology evidence="1">Multi-pass membrane protein</topology>
    </subcellularLocation>
</comment>
<feature type="transmembrane region" description="Helical" evidence="5">
    <location>
        <begin position="61"/>
        <end position="79"/>
    </location>
</feature>
<keyword evidence="2 5" id="KW-0812">Transmembrane</keyword>
<dbReference type="PANTHER" id="PTHR23531">
    <property type="entry name" value="QUINOLENE RESISTANCE PROTEIN NORA"/>
    <property type="match status" value="1"/>
</dbReference>
<feature type="transmembrane region" description="Helical" evidence="5">
    <location>
        <begin position="232"/>
        <end position="255"/>
    </location>
</feature>
<dbReference type="Pfam" id="PF07690">
    <property type="entry name" value="MFS_1"/>
    <property type="match status" value="1"/>
</dbReference>
<evidence type="ECO:0000256" key="2">
    <source>
        <dbReference type="ARBA" id="ARBA00022692"/>
    </source>
</evidence>
<protein>
    <submittedName>
        <fullName evidence="7">Bicyclomycin resistance protein</fullName>
    </submittedName>
</protein>